<accession>A0A183DCV1</accession>
<dbReference type="WBParaSite" id="GPUH_0000655101-mRNA-1">
    <property type="protein sequence ID" value="GPUH_0000655101-mRNA-1"/>
    <property type="gene ID" value="GPUH_0000655101"/>
</dbReference>
<proteinExistence type="predicted"/>
<reference evidence="1" key="1">
    <citation type="submission" date="2016-06" db="UniProtKB">
        <authorList>
            <consortium name="WormBaseParasite"/>
        </authorList>
    </citation>
    <scope>IDENTIFICATION</scope>
</reference>
<organism evidence="1">
    <name type="scientific">Gongylonema pulchrum</name>
    <dbReference type="NCBI Taxonomy" id="637853"/>
    <lineage>
        <taxon>Eukaryota</taxon>
        <taxon>Metazoa</taxon>
        <taxon>Ecdysozoa</taxon>
        <taxon>Nematoda</taxon>
        <taxon>Chromadorea</taxon>
        <taxon>Rhabditida</taxon>
        <taxon>Spirurina</taxon>
        <taxon>Spiruromorpha</taxon>
        <taxon>Spiruroidea</taxon>
        <taxon>Gongylonematidae</taxon>
        <taxon>Gongylonema</taxon>
    </lineage>
</organism>
<name>A0A183DCV1_9BILA</name>
<dbReference type="AlphaFoldDB" id="A0A183DCV1"/>
<protein>
    <submittedName>
        <fullName evidence="1">Velvet domain-containing protein</fullName>
    </submittedName>
</protein>
<evidence type="ECO:0000313" key="1">
    <source>
        <dbReference type="WBParaSite" id="GPUH_0000655101-mRNA-1"/>
    </source>
</evidence>
<sequence length="138" mass="15196">LLVPKSSVISNVASIRGAPFYREYSDLAIFEVEPVDKLEVDADGDPELTYNLKIEPVCLEASNITPPMVYTIASFGRRKDVFVDAQFLSSIFPDFGLARTLLQRQSSSLGLLKKSGYVQFRNRGTSASRSDKSADLNG</sequence>